<dbReference type="EMBL" id="JAHUTJ010013032">
    <property type="protein sequence ID" value="MED6269220.1"/>
    <property type="molecule type" value="Genomic_DNA"/>
</dbReference>
<accession>A0ABU7D515</accession>
<sequence length="119" mass="13436">MKKSWDCRTVISEIKEAFKDKIPDDFSIERLMPCGNKLVSLTLRQGQELNGFMIHKIFKSKSVYIRPSTNLPLMFDGTDSEDSFMEADAPSATTGHTIASQMSYHMNTKARGNQTSLIQ</sequence>
<feature type="non-terminal residue" evidence="1">
    <location>
        <position position="119"/>
    </location>
</feature>
<keyword evidence="2" id="KW-1185">Reference proteome</keyword>
<evidence type="ECO:0000313" key="2">
    <source>
        <dbReference type="Proteomes" id="UP001352852"/>
    </source>
</evidence>
<reference evidence="1 2" key="1">
    <citation type="submission" date="2021-06" db="EMBL/GenBank/DDBJ databases">
        <authorList>
            <person name="Palmer J.M."/>
        </authorList>
    </citation>
    <scope>NUCLEOTIDE SEQUENCE [LARGE SCALE GENOMIC DNA]</scope>
    <source>
        <strain evidence="1 2">CL_MEX2019</strain>
        <tissue evidence="1">Muscle</tissue>
    </source>
</reference>
<evidence type="ECO:0000313" key="1">
    <source>
        <dbReference type="EMBL" id="MED6269220.1"/>
    </source>
</evidence>
<proteinExistence type="predicted"/>
<organism evidence="1 2">
    <name type="scientific">Characodon lateralis</name>
    <dbReference type="NCBI Taxonomy" id="208331"/>
    <lineage>
        <taxon>Eukaryota</taxon>
        <taxon>Metazoa</taxon>
        <taxon>Chordata</taxon>
        <taxon>Craniata</taxon>
        <taxon>Vertebrata</taxon>
        <taxon>Euteleostomi</taxon>
        <taxon>Actinopterygii</taxon>
        <taxon>Neopterygii</taxon>
        <taxon>Teleostei</taxon>
        <taxon>Neoteleostei</taxon>
        <taxon>Acanthomorphata</taxon>
        <taxon>Ovalentaria</taxon>
        <taxon>Atherinomorphae</taxon>
        <taxon>Cyprinodontiformes</taxon>
        <taxon>Goodeidae</taxon>
        <taxon>Characodon</taxon>
    </lineage>
</organism>
<dbReference type="Proteomes" id="UP001352852">
    <property type="component" value="Unassembled WGS sequence"/>
</dbReference>
<comment type="caution">
    <text evidence="1">The sequence shown here is derived from an EMBL/GenBank/DDBJ whole genome shotgun (WGS) entry which is preliminary data.</text>
</comment>
<name>A0ABU7D515_9TELE</name>
<protein>
    <submittedName>
        <fullName evidence="1">Uncharacterized protein</fullName>
    </submittedName>
</protein>
<gene>
    <name evidence="1" type="ORF">CHARACLAT_030995</name>
</gene>